<evidence type="ECO:0000256" key="1">
    <source>
        <dbReference type="SAM" id="MobiDB-lite"/>
    </source>
</evidence>
<reference evidence="2 3" key="1">
    <citation type="submission" date="2018-09" db="EMBL/GenBank/DDBJ databases">
        <title>Bacillus saliacetes sp. nov., isolated from Thai shrimp paste (Ka-pi).</title>
        <authorList>
            <person name="Daroonpunt R."/>
            <person name="Tanasupawat S."/>
            <person name="Yiamsombut S."/>
        </authorList>
    </citation>
    <scope>NUCLEOTIDE SEQUENCE [LARGE SCALE GENOMIC DNA]</scope>
    <source>
        <strain evidence="2 3">SKP7-4</strain>
    </source>
</reference>
<organism evidence="2 3">
    <name type="scientific">Bacillus salacetis</name>
    <dbReference type="NCBI Taxonomy" id="2315464"/>
    <lineage>
        <taxon>Bacteria</taxon>
        <taxon>Bacillati</taxon>
        <taxon>Bacillota</taxon>
        <taxon>Bacilli</taxon>
        <taxon>Bacillales</taxon>
        <taxon>Bacillaceae</taxon>
        <taxon>Bacillus</taxon>
    </lineage>
</organism>
<evidence type="ECO:0000313" key="3">
    <source>
        <dbReference type="Proteomes" id="UP000265801"/>
    </source>
</evidence>
<name>A0A3A1R3E2_9BACI</name>
<feature type="region of interest" description="Disordered" evidence="1">
    <location>
        <begin position="47"/>
        <end position="81"/>
    </location>
</feature>
<accession>A0A3A1R3E2</accession>
<dbReference type="AlphaFoldDB" id="A0A3A1R3E2"/>
<protein>
    <submittedName>
        <fullName evidence="2">Uncharacterized protein</fullName>
    </submittedName>
</protein>
<sequence>MTLKKSKTDLSSWNSEAFFIHEQRLTKRLGQPFSLRVNIETSSSSTLIGAEGVRPPEGLAGQVRPRRRSGGGSPVRPAESRTWSGNHCFICIFIILN</sequence>
<dbReference type="EMBL" id="QXIR01000005">
    <property type="protein sequence ID" value="RIW36448.1"/>
    <property type="molecule type" value="Genomic_DNA"/>
</dbReference>
<dbReference type="Proteomes" id="UP000265801">
    <property type="component" value="Unassembled WGS sequence"/>
</dbReference>
<gene>
    <name evidence="2" type="ORF">D3H55_05950</name>
</gene>
<proteinExistence type="predicted"/>
<comment type="caution">
    <text evidence="2">The sequence shown here is derived from an EMBL/GenBank/DDBJ whole genome shotgun (WGS) entry which is preliminary data.</text>
</comment>
<keyword evidence="3" id="KW-1185">Reference proteome</keyword>
<evidence type="ECO:0000313" key="2">
    <source>
        <dbReference type="EMBL" id="RIW36448.1"/>
    </source>
</evidence>